<keyword evidence="3" id="KW-1185">Reference proteome</keyword>
<dbReference type="EMBL" id="MEHD01000006">
    <property type="protein sequence ID" value="ODR61644.1"/>
    <property type="molecule type" value="Genomic_DNA"/>
</dbReference>
<dbReference type="InterPro" id="IPR003141">
    <property type="entry name" value="Pol/His_phosphatase_N"/>
</dbReference>
<organism evidence="2 3">
    <name type="scientific">Eisenbergiella tayi</name>
    <dbReference type="NCBI Taxonomy" id="1432052"/>
    <lineage>
        <taxon>Bacteria</taxon>
        <taxon>Bacillati</taxon>
        <taxon>Bacillota</taxon>
        <taxon>Clostridia</taxon>
        <taxon>Lachnospirales</taxon>
        <taxon>Lachnospiraceae</taxon>
        <taxon>Eisenbergiella</taxon>
    </lineage>
</organism>
<dbReference type="Gene3D" id="3.20.20.140">
    <property type="entry name" value="Metal-dependent hydrolases"/>
    <property type="match status" value="1"/>
</dbReference>
<sequence length="330" mass="37603">MLREKAWLSIKNKRGCAIMKKTIFLQDENAVWLKGNIHSHTVFSDGSWTPEQMKDQYKKHGYDFLAVTDHDTYTDTRSLTDDTFTMIQGFELWGNASNDKDIHVNFLWADEVEGIAPGQKMTLPERTGKVSLGLCYELREKGCYVMLNHPHWSLLTSPEIENENPYHAVEIMNYATEWLENMGDGSVFWTEMLLRGCRLWNGGSDDNHNGHCPIDGDVDSMYCDSFGGFTVVKAADRSPQAIIEAMKAGSFYTSTGPSIYDFYVEDGYVHVKCSPCIRIYINGETRQYQRKMGRHVTEFVTKLKGTEKLIRAECMDAAGRSAYSNPIFLD</sequence>
<dbReference type="SUPFAM" id="SSF89550">
    <property type="entry name" value="PHP domain-like"/>
    <property type="match status" value="1"/>
</dbReference>
<gene>
    <name evidence="2" type="ORF">BEI63_01585</name>
</gene>
<dbReference type="NCBIfam" id="NF038032">
    <property type="entry name" value="CehA_McbA_metalo"/>
    <property type="match status" value="1"/>
</dbReference>
<accession>A0ABX3AP27</accession>
<name>A0ABX3AP27_9FIRM</name>
<dbReference type="PANTHER" id="PTHR42924:SF3">
    <property type="entry name" value="POLYMERASE_HISTIDINOL PHOSPHATASE N-TERMINAL DOMAIN-CONTAINING PROTEIN"/>
    <property type="match status" value="1"/>
</dbReference>
<dbReference type="PANTHER" id="PTHR42924">
    <property type="entry name" value="EXONUCLEASE"/>
    <property type="match status" value="1"/>
</dbReference>
<dbReference type="SMART" id="SM00481">
    <property type="entry name" value="POLIIIAc"/>
    <property type="match status" value="1"/>
</dbReference>
<evidence type="ECO:0000313" key="2">
    <source>
        <dbReference type="EMBL" id="ODR61644.1"/>
    </source>
</evidence>
<feature type="domain" description="Polymerase/histidinol phosphatase N-terminal" evidence="1">
    <location>
        <begin position="35"/>
        <end position="96"/>
    </location>
</feature>
<protein>
    <recommendedName>
        <fullName evidence="1">Polymerase/histidinol phosphatase N-terminal domain-containing protein</fullName>
    </recommendedName>
</protein>
<dbReference type="InterPro" id="IPR016195">
    <property type="entry name" value="Pol/histidinol_Pase-like"/>
</dbReference>
<comment type="caution">
    <text evidence="2">The sequence shown here is derived from an EMBL/GenBank/DDBJ whole genome shotgun (WGS) entry which is preliminary data.</text>
</comment>
<dbReference type="Proteomes" id="UP000094869">
    <property type="component" value="Unassembled WGS sequence"/>
</dbReference>
<evidence type="ECO:0000259" key="1">
    <source>
        <dbReference type="SMART" id="SM00481"/>
    </source>
</evidence>
<dbReference type="InterPro" id="IPR052018">
    <property type="entry name" value="PHP_domain"/>
</dbReference>
<proteinExistence type="predicted"/>
<evidence type="ECO:0000313" key="3">
    <source>
        <dbReference type="Proteomes" id="UP000094869"/>
    </source>
</evidence>
<reference evidence="2 3" key="1">
    <citation type="submission" date="2016-08" db="EMBL/GenBank/DDBJ databases">
        <title>Characterization of Isolates of Eisenbergiella tayi Derived from Blood Cultures, Using Whole Genome Sequencing.</title>
        <authorList>
            <person name="Bernier A.-M."/>
            <person name="Burdz T."/>
            <person name="Wiebe D."/>
            <person name="Bernard K."/>
        </authorList>
    </citation>
    <scope>NUCLEOTIDE SEQUENCE [LARGE SCALE GENOMIC DNA]</scope>
    <source>
        <strain evidence="2 3">NML120146</strain>
    </source>
</reference>